<reference evidence="2 3" key="1">
    <citation type="submission" date="2017-02" db="EMBL/GenBank/DDBJ databases">
        <title>Paraburkholderia sophoroidis sp. nov. and Paraburkholderia steynii sp. nov. rhizobial symbionts of the fynbos legume Hypocalyptus sophoroides.</title>
        <authorList>
            <person name="Steenkamp E.T."/>
            <person name="Beukes C.W."/>
            <person name="Van Zyl E."/>
            <person name="Avontuur J."/>
            <person name="Chan W.Y."/>
            <person name="Hassen A."/>
            <person name="Palmer M."/>
            <person name="Mthombeni L."/>
            <person name="Phalane F."/>
            <person name="Sereme K."/>
            <person name="Venter S.N."/>
        </authorList>
    </citation>
    <scope>NUCLEOTIDE SEQUENCE [LARGE SCALE GENOMIC DNA]</scope>
    <source>
        <strain evidence="2 3">HC1.1ba</strain>
    </source>
</reference>
<protein>
    <submittedName>
        <fullName evidence="2">Uncharacterized protein</fullName>
    </submittedName>
</protein>
<comment type="caution">
    <text evidence="2">The sequence shown here is derived from an EMBL/GenBank/DDBJ whole genome shotgun (WGS) entry which is preliminary data.</text>
</comment>
<evidence type="ECO:0000313" key="2">
    <source>
        <dbReference type="EMBL" id="TCG04595.1"/>
    </source>
</evidence>
<keyword evidence="1" id="KW-0812">Transmembrane</keyword>
<feature type="transmembrane region" description="Helical" evidence="1">
    <location>
        <begin position="47"/>
        <end position="64"/>
    </location>
</feature>
<dbReference type="EMBL" id="MWML01000237">
    <property type="protein sequence ID" value="TCG04595.1"/>
    <property type="molecule type" value="Genomic_DNA"/>
</dbReference>
<gene>
    <name evidence="2" type="ORF">BZM27_39800</name>
</gene>
<organism evidence="2 3">
    <name type="scientific">Paraburkholderia steynii</name>
    <dbReference type="NCBI Taxonomy" id="1245441"/>
    <lineage>
        <taxon>Bacteria</taxon>
        <taxon>Pseudomonadati</taxon>
        <taxon>Pseudomonadota</taxon>
        <taxon>Betaproteobacteria</taxon>
        <taxon>Burkholderiales</taxon>
        <taxon>Burkholderiaceae</taxon>
        <taxon>Paraburkholderia</taxon>
    </lineage>
</organism>
<keyword evidence="1" id="KW-0472">Membrane</keyword>
<dbReference type="AlphaFoldDB" id="A0A4R0X7W0"/>
<feature type="transmembrane region" description="Helical" evidence="1">
    <location>
        <begin position="12"/>
        <end position="32"/>
    </location>
</feature>
<keyword evidence="3" id="KW-1185">Reference proteome</keyword>
<evidence type="ECO:0000256" key="1">
    <source>
        <dbReference type="SAM" id="Phobius"/>
    </source>
</evidence>
<dbReference type="Proteomes" id="UP000294200">
    <property type="component" value="Unassembled WGS sequence"/>
</dbReference>
<evidence type="ECO:0000313" key="3">
    <source>
        <dbReference type="Proteomes" id="UP000294200"/>
    </source>
</evidence>
<keyword evidence="1" id="KW-1133">Transmembrane helix</keyword>
<name>A0A4R0X7W0_9BURK</name>
<proteinExistence type="predicted"/>
<sequence>MKFSHKLDSHNAGPVWGLAFGLVVTLAGVGLWCDAKLSLTAGWFDEPLAVGAVLVGVFATIYAVHELRHR</sequence>
<accession>A0A4R0X7W0</accession>